<dbReference type="WBParaSite" id="MhA1_Contig1097.frz3.gene6">
    <property type="protein sequence ID" value="MhA1_Contig1097.frz3.gene6"/>
    <property type="gene ID" value="MhA1_Contig1097.frz3.gene6"/>
</dbReference>
<name>A0A1I8AZS5_MELHA</name>
<keyword evidence="1" id="KW-0472">Membrane</keyword>
<accession>A0A1I8AZS5</accession>
<proteinExistence type="predicted"/>
<organism evidence="2 3">
    <name type="scientific">Meloidogyne hapla</name>
    <name type="common">Root-knot nematode worm</name>
    <dbReference type="NCBI Taxonomy" id="6305"/>
    <lineage>
        <taxon>Eukaryota</taxon>
        <taxon>Metazoa</taxon>
        <taxon>Ecdysozoa</taxon>
        <taxon>Nematoda</taxon>
        <taxon>Chromadorea</taxon>
        <taxon>Rhabditida</taxon>
        <taxon>Tylenchina</taxon>
        <taxon>Tylenchomorpha</taxon>
        <taxon>Tylenchoidea</taxon>
        <taxon>Meloidogynidae</taxon>
        <taxon>Meloidogyninae</taxon>
        <taxon>Meloidogyne</taxon>
    </lineage>
</organism>
<protein>
    <submittedName>
        <fullName evidence="3">Transmembrane protein</fullName>
    </submittedName>
</protein>
<evidence type="ECO:0000313" key="3">
    <source>
        <dbReference type="WBParaSite" id="MhA1_Contig1097.frz3.gene6"/>
    </source>
</evidence>
<keyword evidence="2" id="KW-1185">Reference proteome</keyword>
<keyword evidence="1" id="KW-1133">Transmembrane helix</keyword>
<keyword evidence="1" id="KW-0812">Transmembrane</keyword>
<dbReference type="Proteomes" id="UP000095281">
    <property type="component" value="Unplaced"/>
</dbReference>
<reference evidence="3" key="1">
    <citation type="submission" date="2016-11" db="UniProtKB">
        <authorList>
            <consortium name="WormBaseParasite"/>
        </authorList>
    </citation>
    <scope>IDENTIFICATION</scope>
</reference>
<sequence length="129" mass="15005">MQFSTLIFNYGNKNRWFCAKLCGFILFVYIIILHILLLIHRRDLEWMPPRPDDLSYATDSPSKKHPDGPLLMSDGLLSGGTTKEKLKGLNKGGNVEYKIREMPQKNLRKTIKPLPINQSFLNVSFEYRY</sequence>
<dbReference type="AlphaFoldDB" id="A0A1I8AZS5"/>
<evidence type="ECO:0000313" key="2">
    <source>
        <dbReference type="Proteomes" id="UP000095281"/>
    </source>
</evidence>
<feature type="transmembrane region" description="Helical" evidence="1">
    <location>
        <begin position="21"/>
        <end position="40"/>
    </location>
</feature>
<evidence type="ECO:0000256" key="1">
    <source>
        <dbReference type="SAM" id="Phobius"/>
    </source>
</evidence>